<evidence type="ECO:0000259" key="5">
    <source>
        <dbReference type="PROSITE" id="PS01180"/>
    </source>
</evidence>
<dbReference type="OrthoDB" id="19606at2759"/>
<dbReference type="FunCoup" id="A0A7M7KFF3">
    <property type="interactions" value="11"/>
</dbReference>
<feature type="compositionally biased region" description="Low complexity" evidence="3">
    <location>
        <begin position="701"/>
        <end position="714"/>
    </location>
</feature>
<feature type="domain" description="CUB" evidence="5">
    <location>
        <begin position="48"/>
        <end position="167"/>
    </location>
</feature>
<evidence type="ECO:0000313" key="6">
    <source>
        <dbReference type="EnsemblMetazoa" id="XP_022665364"/>
    </source>
</evidence>
<dbReference type="InterPro" id="IPR000859">
    <property type="entry name" value="CUB_dom"/>
</dbReference>
<dbReference type="Pfam" id="PF00057">
    <property type="entry name" value="Ldl_recept_a"/>
    <property type="match status" value="1"/>
</dbReference>
<name>A0A7M7KFF3_VARDE</name>
<dbReference type="PANTHER" id="PTHR24652:SF67">
    <property type="entry name" value="LOW-DENSITY LIPOPROTEIN RECEPTOR CLASS A DOMAIN-CONTAINING PROTEIN 2"/>
    <property type="match status" value="1"/>
</dbReference>
<dbReference type="PROSITE" id="PS01180">
    <property type="entry name" value="CUB"/>
    <property type="match status" value="2"/>
</dbReference>
<organism evidence="6 7">
    <name type="scientific">Varroa destructor</name>
    <name type="common">Honeybee mite</name>
    <dbReference type="NCBI Taxonomy" id="109461"/>
    <lineage>
        <taxon>Eukaryota</taxon>
        <taxon>Metazoa</taxon>
        <taxon>Ecdysozoa</taxon>
        <taxon>Arthropoda</taxon>
        <taxon>Chelicerata</taxon>
        <taxon>Arachnida</taxon>
        <taxon>Acari</taxon>
        <taxon>Parasitiformes</taxon>
        <taxon>Mesostigmata</taxon>
        <taxon>Gamasina</taxon>
        <taxon>Dermanyssoidea</taxon>
        <taxon>Varroidae</taxon>
        <taxon>Varroa</taxon>
    </lineage>
</organism>
<evidence type="ECO:0000256" key="3">
    <source>
        <dbReference type="SAM" id="MobiDB-lite"/>
    </source>
</evidence>
<feature type="chain" id="PRO_5029901650" description="CUB domain-containing protein" evidence="4">
    <location>
        <begin position="30"/>
        <end position="1050"/>
    </location>
</feature>
<dbReference type="InterPro" id="IPR002172">
    <property type="entry name" value="LDrepeatLR_classA_rpt"/>
</dbReference>
<evidence type="ECO:0000313" key="7">
    <source>
        <dbReference type="Proteomes" id="UP000594260"/>
    </source>
</evidence>
<dbReference type="SUPFAM" id="SSF57424">
    <property type="entry name" value="LDL receptor-like module"/>
    <property type="match status" value="1"/>
</dbReference>
<dbReference type="RefSeq" id="XP_022665364.1">
    <property type="nucleotide sequence ID" value="XM_022809629.1"/>
</dbReference>
<sequence>MDTLCNRDALCCVLFLMSFVASSDNSVLARPDGDLCTWMNGRKYYIAVGETGSISAGNVTSQSVPLNDTWSPRIPQRCSIELITCPSCHFEVSVSYLNIPTCSTNGKCRCDYVWVKEPTIGRLGEELCGVRRNESGMNGSGAGTTGLVFESLRKLLSIDFLYSYSYTDAFSLQVTAKSNVYVLRGQADYYQGGSSGYIESPHFPVVYPSDYSVEYQLVNVDPRGYVQLVFTDFQLSPWSYIEVLNTNGSRIDVYNGNTFRPPIIVSAGQNLTVKFRANDEYANAGFRAKYTFVNYPDKYWFNKPNTDCGGIVDDTGGAITMMNMVAQTGTSRAYDCVWLVKSSARETPESQISIRVAQFEEMGPQSTLEIKQGLVSVAYPLVTLNSHQTTKNQQHAQEYTIPASSGFYIRLKGSFTNRSRLAVVYSVFTFDSACNETSQFMCANRRCLHPAIHCDGFNHCGDGSDEVGCDGKVVFEKRLSDEKKQAKEVMQWWSNLTPNYHFPKQDSTEAGNGTNTLILLTSLAGLGMFILTTILILIKLRKQRQIEALNREALRSISEVGDGRRIYPGDIPLFDPPPTYDDVCKFYMPPPPAYSTIDESSPTLARLNTGLPGVENAGFTMISESPPPTYREATHKNNRILRVILPSSSAERRHHRRHKSSPAKAHSAHRRTALRARRSLAALLNDERRRRKPCQCQGACSCPSSSSSTGHVSPSSPPRYQDTRPRPRPPVVPMHVPQDSLSSISSFGSTLPEPPKLVVKEIASTGASCSSASASSSALSPHIITNNETTGHIEAPPPEEGSGHMFRMPRTSHRPPRPRQQVQSTSVTPPIAPPPSTNQRGTITSAASSAVSSSSARPSSALRTAAGNRDRASQQQQQQQQQHLQDKRKSPKRAPIMPLNSRLLAFELDRIGPVDAVTAGASSAVTGSSRIRTGALLAAGGGGGGEGAATTGVSNGTSGSNTTTGAASRPAEAGAKERRERDGFAGKVSVIHGSVAPKQQQQLNHKKEHLCINKWIVRSVDTNGPCVKNASGSTMPYTYVQMIDVNSIFN</sequence>
<reference evidence="6" key="1">
    <citation type="submission" date="2021-01" db="UniProtKB">
        <authorList>
            <consortium name="EnsemblMetazoa"/>
        </authorList>
    </citation>
    <scope>IDENTIFICATION</scope>
</reference>
<feature type="compositionally biased region" description="Basic residues" evidence="3">
    <location>
        <begin position="652"/>
        <end position="673"/>
    </location>
</feature>
<keyword evidence="4" id="KW-0732">Signal</keyword>
<feature type="region of interest" description="Disordered" evidence="3">
    <location>
        <begin position="694"/>
        <end position="751"/>
    </location>
</feature>
<dbReference type="SUPFAM" id="SSF49854">
    <property type="entry name" value="Spermadhesin, CUB domain"/>
    <property type="match status" value="1"/>
</dbReference>
<dbReference type="InterPro" id="IPR023415">
    <property type="entry name" value="LDLR_class-A_CS"/>
</dbReference>
<feature type="compositionally biased region" description="Low complexity" evidence="3">
    <location>
        <begin position="733"/>
        <end position="749"/>
    </location>
</feature>
<feature type="region of interest" description="Disordered" evidence="3">
    <location>
        <begin position="940"/>
        <end position="982"/>
    </location>
</feature>
<dbReference type="PANTHER" id="PTHR24652">
    <property type="entry name" value="LOW-DENSITY LIPOPROTEIN RECEPTOR CLASS A DOMAIN-CONTAINING PROTEIN 2"/>
    <property type="match status" value="1"/>
</dbReference>
<dbReference type="InterPro" id="IPR035914">
    <property type="entry name" value="Sperma_CUB_dom_sf"/>
</dbReference>
<protein>
    <recommendedName>
        <fullName evidence="5">CUB domain-containing protein</fullName>
    </recommendedName>
</protein>
<dbReference type="Gene3D" id="4.10.400.10">
    <property type="entry name" value="Low-density Lipoprotein Receptor"/>
    <property type="match status" value="1"/>
</dbReference>
<evidence type="ECO:0000256" key="2">
    <source>
        <dbReference type="PROSITE-ProRule" id="PRU00124"/>
    </source>
</evidence>
<dbReference type="CTD" id="38946"/>
<dbReference type="InterPro" id="IPR042333">
    <property type="entry name" value="LRAD2/Mig-13-like"/>
</dbReference>
<feature type="compositionally biased region" description="Low complexity" evidence="3">
    <location>
        <begin position="948"/>
        <end position="968"/>
    </location>
</feature>
<comment type="caution">
    <text evidence="2">Lacks conserved residue(s) required for the propagation of feature annotation.</text>
</comment>
<dbReference type="CDD" id="cd00112">
    <property type="entry name" value="LDLa"/>
    <property type="match status" value="1"/>
</dbReference>
<feature type="region of interest" description="Disordered" evidence="3">
    <location>
        <begin position="787"/>
        <end position="895"/>
    </location>
</feature>
<proteinExistence type="predicted"/>
<evidence type="ECO:0000256" key="1">
    <source>
        <dbReference type="ARBA" id="ARBA00023157"/>
    </source>
</evidence>
<feature type="region of interest" description="Disordered" evidence="3">
    <location>
        <begin position="645"/>
        <end position="673"/>
    </location>
</feature>
<dbReference type="GeneID" id="111252136"/>
<feature type="signal peptide" evidence="4">
    <location>
        <begin position="1"/>
        <end position="29"/>
    </location>
</feature>
<dbReference type="Gene3D" id="2.60.120.290">
    <property type="entry name" value="Spermadhesin, CUB domain"/>
    <property type="match status" value="1"/>
</dbReference>
<feature type="domain" description="CUB" evidence="5">
    <location>
        <begin position="183"/>
        <end position="293"/>
    </location>
</feature>
<accession>A0A7M7KFF3</accession>
<dbReference type="PROSITE" id="PS01209">
    <property type="entry name" value="LDLRA_1"/>
    <property type="match status" value="1"/>
</dbReference>
<feature type="disulfide bond" evidence="2">
    <location>
        <begin position="442"/>
        <end position="460"/>
    </location>
</feature>
<dbReference type="InParanoid" id="A0A7M7KFF3"/>
<feature type="disulfide bond" evidence="2">
    <location>
        <begin position="454"/>
        <end position="469"/>
    </location>
</feature>
<dbReference type="Proteomes" id="UP000594260">
    <property type="component" value="Unplaced"/>
</dbReference>
<dbReference type="AlphaFoldDB" id="A0A7M7KFF3"/>
<keyword evidence="7" id="KW-1185">Reference proteome</keyword>
<dbReference type="PROSITE" id="PS50068">
    <property type="entry name" value="LDLRA_2"/>
    <property type="match status" value="1"/>
</dbReference>
<dbReference type="Pfam" id="PF00431">
    <property type="entry name" value="CUB"/>
    <property type="match status" value="1"/>
</dbReference>
<dbReference type="KEGG" id="vde:111252136"/>
<dbReference type="CDD" id="cd00041">
    <property type="entry name" value="CUB"/>
    <property type="match status" value="1"/>
</dbReference>
<evidence type="ECO:0000256" key="4">
    <source>
        <dbReference type="SAM" id="SignalP"/>
    </source>
</evidence>
<dbReference type="SMART" id="SM00042">
    <property type="entry name" value="CUB"/>
    <property type="match status" value="1"/>
</dbReference>
<dbReference type="EnsemblMetazoa" id="XM_022809629">
    <property type="protein sequence ID" value="XP_022665364"/>
    <property type="gene ID" value="LOC111252136"/>
</dbReference>
<keyword evidence="1 2" id="KW-1015">Disulfide bond</keyword>
<dbReference type="SMART" id="SM00192">
    <property type="entry name" value="LDLa"/>
    <property type="match status" value="1"/>
</dbReference>
<dbReference type="InterPro" id="IPR036055">
    <property type="entry name" value="LDL_receptor-like_sf"/>
</dbReference>
<feature type="compositionally biased region" description="Low complexity" evidence="3">
    <location>
        <begin position="845"/>
        <end position="866"/>
    </location>
</feature>